<dbReference type="AlphaFoldDB" id="A9L1Z2"/>
<sequence>MCRIDSPFGNISLDEKNDPTDRFLQAVDENCIDDDFRELFIKYFQNNWQSAFSTPSEIEDVLKKANQENSISDKCLFLLVSYEAKLSFAFISYQISGKTPRSLFYDFLVEVKNSYFASSPLALYRGGMKTVTHNYFQFLCWLYGEDYCYSKAFFEDEALDELSGQDRARFFWNFFESISLSFLMLDEHQRANELIRISSSTDDYVGPLTIGAKSLANGLDFISAWAKFESQRAKNSYSLHDIFYGYYSHWKDILNLARDEVTGSSDITKHLKKWLDDFRYDCIKLSLINTDLTKASKDEIGVWVGKVESYLIHIYSGFSWDELNSDEFKSFEKKKFNELCAEFSHVQMSKWIEWSIQDDFTKILGTNLNSLKQLNAYHSKWVTKEYFDLWKTLFLEEINRLNIEERLTILSCMPPYTEDYYTEGFQWWFELFTGLVDSDSFPKHLIPSWTCVALNLKVRDEALPYVDKSIGILRGELSAPDKTNDEIKEHHKHLSCLLPAIDRISTQKGVRHRLMLQRFSAVPYSDEKLLMYSGALYQGHFYDWYTPFNDLASRWFCHQHNHKVQNRHTIDEEFEHKFYTEFACELSDFFLTRLRLRKGEKVEGDRYDSSQVIEKSSVWRQGYLKALTELGFDLNGKVHKTVNFTKKFDPDESVRSIASECYKAVRRHAKKSPSTQDIKRGIVAAEWWLLMCQRHELGLEVKHEEALKTRRNLMRHP</sequence>
<accession>A9L1Z2</accession>
<name>A9L1Z2_SHEB9</name>
<protein>
    <submittedName>
        <fullName evidence="1">Uncharacterized protein</fullName>
    </submittedName>
</protein>
<dbReference type="KEGG" id="sbn:Sbal195_2242"/>
<dbReference type="EMBL" id="CP000891">
    <property type="protein sequence ID" value="ABX49410.1"/>
    <property type="molecule type" value="Genomic_DNA"/>
</dbReference>
<organism evidence="1 2">
    <name type="scientific">Shewanella baltica (strain OS195)</name>
    <dbReference type="NCBI Taxonomy" id="399599"/>
    <lineage>
        <taxon>Bacteria</taxon>
        <taxon>Pseudomonadati</taxon>
        <taxon>Pseudomonadota</taxon>
        <taxon>Gammaproteobacteria</taxon>
        <taxon>Alteromonadales</taxon>
        <taxon>Shewanellaceae</taxon>
        <taxon>Shewanella</taxon>
    </lineage>
</organism>
<proteinExistence type="predicted"/>
<evidence type="ECO:0000313" key="2">
    <source>
        <dbReference type="Proteomes" id="UP000000770"/>
    </source>
</evidence>
<reference evidence="1 2" key="1">
    <citation type="submission" date="2007-11" db="EMBL/GenBank/DDBJ databases">
        <title>Complete sequence of chromosome of Shewanella baltica OS195.</title>
        <authorList>
            <consortium name="US DOE Joint Genome Institute"/>
            <person name="Copeland A."/>
            <person name="Lucas S."/>
            <person name="Lapidus A."/>
            <person name="Barry K."/>
            <person name="Glavina del Rio T."/>
            <person name="Dalin E."/>
            <person name="Tice H."/>
            <person name="Pitluck S."/>
            <person name="Chain P."/>
            <person name="Malfatti S."/>
            <person name="Shin M."/>
            <person name="Vergez L."/>
            <person name="Schmutz J."/>
            <person name="Larimer F."/>
            <person name="Land M."/>
            <person name="Hauser L."/>
            <person name="Kyrpides N."/>
            <person name="Kim E."/>
            <person name="Brettar I."/>
            <person name="Rodrigues J."/>
            <person name="Konstantinidis K."/>
            <person name="Klappenbach J."/>
            <person name="Hofle M."/>
            <person name="Tiedje J."/>
            <person name="Richardson P."/>
        </authorList>
    </citation>
    <scope>NUCLEOTIDE SEQUENCE [LARGE SCALE GENOMIC DNA]</scope>
    <source>
        <strain evidence="1 2">OS195</strain>
    </source>
</reference>
<evidence type="ECO:0000313" key="1">
    <source>
        <dbReference type="EMBL" id="ABX49410.1"/>
    </source>
</evidence>
<dbReference type="Proteomes" id="UP000000770">
    <property type="component" value="Chromosome"/>
</dbReference>
<dbReference type="HOGENOM" id="CLU_388241_0_0_6"/>
<gene>
    <name evidence="1" type="ordered locus">Sbal195_2242</name>
</gene>